<dbReference type="Gene3D" id="3.30.900.20">
    <property type="match status" value="1"/>
</dbReference>
<protein>
    <submittedName>
        <fullName evidence="2">Uncharacterized protein</fullName>
    </submittedName>
</protein>
<dbReference type="InterPro" id="IPR053729">
    <property type="entry name" value="MAD2L1BP_domain_sf"/>
</dbReference>
<gene>
    <name evidence="2" type="ORF">Cgig2_008135</name>
</gene>
<accession>A0A9Q1KYP5</accession>
<dbReference type="OrthoDB" id="768308at2759"/>
<organism evidence="2 3">
    <name type="scientific">Carnegiea gigantea</name>
    <dbReference type="NCBI Taxonomy" id="171969"/>
    <lineage>
        <taxon>Eukaryota</taxon>
        <taxon>Viridiplantae</taxon>
        <taxon>Streptophyta</taxon>
        <taxon>Embryophyta</taxon>
        <taxon>Tracheophyta</taxon>
        <taxon>Spermatophyta</taxon>
        <taxon>Magnoliopsida</taxon>
        <taxon>eudicotyledons</taxon>
        <taxon>Gunneridae</taxon>
        <taxon>Pentapetalae</taxon>
        <taxon>Caryophyllales</taxon>
        <taxon>Cactineae</taxon>
        <taxon>Cactaceae</taxon>
        <taxon>Cactoideae</taxon>
        <taxon>Echinocereeae</taxon>
        <taxon>Carnegiea</taxon>
    </lineage>
</organism>
<proteinExistence type="predicted"/>
<evidence type="ECO:0000313" key="3">
    <source>
        <dbReference type="Proteomes" id="UP001153076"/>
    </source>
</evidence>
<sequence length="290" mass="33293">MEKTRRRERKSAMSTTTTTMTMAKDMEIEVASSSIDGALIFHIVSDVLAFLLYMHQQIPSLLQDMTFEFNSLQTEYKELDIILTQGELNAASRRMHSWRKRDIKMGIRRMEKLMSTISGIQTALQLMIREVLNVEHIVFVFGASPRRPHHVYEIRFPHGTRDPLAPDDMMKSRAIELLSRKIIRALISKGVGSASYPGPFKLFLLVKAPTSFNMPVHFLPKRDFQYAKKIVPFKVQLRSRTDCQEIGTSSLVSETMTPFNLTENYPTNEIWFQCRHVIKGLAIGNPSPEE</sequence>
<keyword evidence="1" id="KW-0472">Membrane</keyword>
<dbReference type="PANTHER" id="PTHR15681:SF1">
    <property type="entry name" value="MAD2L1-BINDING PROTEIN"/>
    <property type="match status" value="1"/>
</dbReference>
<keyword evidence="1" id="KW-1133">Transmembrane helix</keyword>
<feature type="transmembrane region" description="Helical" evidence="1">
    <location>
        <begin position="30"/>
        <end position="54"/>
    </location>
</feature>
<dbReference type="GO" id="GO:0007096">
    <property type="term" value="P:regulation of exit from mitosis"/>
    <property type="evidence" value="ECO:0007669"/>
    <property type="project" value="InterPro"/>
</dbReference>
<dbReference type="Proteomes" id="UP001153076">
    <property type="component" value="Unassembled WGS sequence"/>
</dbReference>
<evidence type="ECO:0000256" key="1">
    <source>
        <dbReference type="SAM" id="Phobius"/>
    </source>
</evidence>
<evidence type="ECO:0000313" key="2">
    <source>
        <dbReference type="EMBL" id="KAJ8453251.1"/>
    </source>
</evidence>
<dbReference type="GO" id="GO:0005634">
    <property type="term" value="C:nucleus"/>
    <property type="evidence" value="ECO:0007669"/>
    <property type="project" value="InterPro"/>
</dbReference>
<keyword evidence="3" id="KW-1185">Reference proteome</keyword>
<dbReference type="AlphaFoldDB" id="A0A9Q1KYP5"/>
<keyword evidence="1" id="KW-0812">Transmembrane</keyword>
<dbReference type="EMBL" id="JAKOGI010000001">
    <property type="protein sequence ID" value="KAJ8453251.1"/>
    <property type="molecule type" value="Genomic_DNA"/>
</dbReference>
<dbReference type="PANTHER" id="PTHR15681">
    <property type="entry name" value="MAD2L1-BINDING PROTEIN"/>
    <property type="match status" value="1"/>
</dbReference>
<dbReference type="InterPro" id="IPR009511">
    <property type="entry name" value="MAD1/Cdc20-bound-Mad2-bd"/>
</dbReference>
<name>A0A9Q1KYP5_9CARY</name>
<reference evidence="2" key="1">
    <citation type="submission" date="2022-04" db="EMBL/GenBank/DDBJ databases">
        <title>Carnegiea gigantea Genome sequencing and assembly v2.</title>
        <authorList>
            <person name="Copetti D."/>
            <person name="Sanderson M.J."/>
            <person name="Burquez A."/>
            <person name="Wojciechowski M.F."/>
        </authorList>
    </citation>
    <scope>NUCLEOTIDE SEQUENCE</scope>
    <source>
        <strain evidence="2">SGP5-SGP5p</strain>
        <tissue evidence="2">Aerial part</tissue>
    </source>
</reference>
<comment type="caution">
    <text evidence="2">The sequence shown here is derived from an EMBL/GenBank/DDBJ whole genome shotgun (WGS) entry which is preliminary data.</text>
</comment>